<dbReference type="GeneID" id="20224455"/>
<dbReference type="OrthoDB" id="1925570at2759"/>
<proteinExistence type="predicted"/>
<feature type="compositionally biased region" description="Pro residues" evidence="1">
    <location>
        <begin position="298"/>
        <end position="310"/>
    </location>
</feature>
<reference evidence="2" key="1">
    <citation type="journal article" date="2011" name="Proc. Natl. Acad. Sci. U.S.A.">
        <title>Niche of harmful alga Aureococcus anophagefferens revealed through ecogenomics.</title>
        <authorList>
            <person name="Gobler C.J."/>
            <person name="Berry D.L."/>
            <person name="Dyhrman S.T."/>
            <person name="Wilhelm S.W."/>
            <person name="Salamov A."/>
            <person name="Lobanov A.V."/>
            <person name="Zhang Y."/>
            <person name="Collier J.L."/>
            <person name="Wurch L.L."/>
            <person name="Kustka A.B."/>
            <person name="Dill B.D."/>
            <person name="Shah M."/>
            <person name="VerBerkmoes N.C."/>
            <person name="Kuo A."/>
            <person name="Terry A."/>
            <person name="Pangilinan J."/>
            <person name="Lindquist E.A."/>
            <person name="Lucas S."/>
            <person name="Paulsen I.T."/>
            <person name="Hattenrath-Lehmann T.K."/>
            <person name="Talmage S.C."/>
            <person name="Walker E.A."/>
            <person name="Koch F."/>
            <person name="Burson A.M."/>
            <person name="Marcoval M.A."/>
            <person name="Tang Y.Z."/>
            <person name="Lecleir G.R."/>
            <person name="Coyne K.J."/>
            <person name="Berg G.M."/>
            <person name="Bertrand E.M."/>
            <person name="Saito M.A."/>
            <person name="Gladyshev V.N."/>
            <person name="Grigoriev I.V."/>
        </authorList>
    </citation>
    <scope>NUCLEOTIDE SEQUENCE [LARGE SCALE GENOMIC DNA]</scope>
    <source>
        <strain evidence="2">CCMP1984</strain>
    </source>
</reference>
<feature type="compositionally biased region" description="Pro residues" evidence="1">
    <location>
        <begin position="69"/>
        <end position="101"/>
    </location>
</feature>
<dbReference type="SUPFAM" id="SSF52540">
    <property type="entry name" value="P-loop containing nucleoside triphosphate hydrolases"/>
    <property type="match status" value="1"/>
</dbReference>
<feature type="region of interest" description="Disordered" evidence="1">
    <location>
        <begin position="260"/>
        <end position="280"/>
    </location>
</feature>
<dbReference type="Gene3D" id="3.40.50.300">
    <property type="entry name" value="P-loop containing nucleotide triphosphate hydrolases"/>
    <property type="match status" value="1"/>
</dbReference>
<evidence type="ECO:0000313" key="3">
    <source>
        <dbReference type="Proteomes" id="UP000002729"/>
    </source>
</evidence>
<feature type="region of interest" description="Disordered" evidence="1">
    <location>
        <begin position="220"/>
        <end position="247"/>
    </location>
</feature>
<evidence type="ECO:0000313" key="2">
    <source>
        <dbReference type="EMBL" id="EGB09075.1"/>
    </source>
</evidence>
<name>F0Y7J0_AURAN</name>
<evidence type="ECO:0008006" key="4">
    <source>
        <dbReference type="Google" id="ProtNLM"/>
    </source>
</evidence>
<dbReference type="InParanoid" id="F0Y7J0"/>
<dbReference type="KEGG" id="aaf:AURANDRAFT_63694"/>
<feature type="region of interest" description="Disordered" evidence="1">
    <location>
        <begin position="1"/>
        <end position="110"/>
    </location>
</feature>
<dbReference type="PANTHER" id="PTHR32175">
    <property type="entry name" value="PROTEIN, PUTATIVE, EXPRESSED-RELATED"/>
    <property type="match status" value="1"/>
</dbReference>
<dbReference type="EMBL" id="GL833126">
    <property type="protein sequence ID" value="EGB09075.1"/>
    <property type="molecule type" value="Genomic_DNA"/>
</dbReference>
<dbReference type="AlphaFoldDB" id="F0Y7J0"/>
<accession>F0Y7J0</accession>
<dbReference type="InterPro" id="IPR027417">
    <property type="entry name" value="P-loop_NTPase"/>
</dbReference>
<sequence>MNVPGYVPAGFVRKPRSPQDDELLLRTPPPAAPRATTSRGVMTDGSEDAAPRAVADGRRSAPRSDAFGSPPPLLSLPPPPPTPPPPSPPLTSPPSPWPSAAPRPDAAPRTVADDRCEALLLGPLPTARAIDVGRNGAASPCLSGCSSHRCGADGSGSPLSHRVALTFNELKARAHQQAVLVDAMRRERQVARSQLAILERERDYYKSALRSSLAWAKGMQRQADQRADERRRPRPRITLDAPPGVARGLGARRAAADGGAAAAAAATPRKRAPRAARAVTPGGRAWTPLVTIARDSSPPRPAPAAPPAAAPPDVAARLAARRKVHRSAMLAQLRRAARLDAAAEHDAEAADPLRREAAYHAGQGRRARKPKAYLIESMANFTMWWPSSMGGVQIQADHLGGGLVRRDTNEERARFFTDAASRGVGRALLEDRRAPFEHFFPRNLFLSAVHAVAFTAAPALAAATPGPDAPDDEELLDWEKLAEELKDFKQRAAAMLVRVLGCTSLKRALEAACVKYCALPTADKLVKDASKSALRKAARHGRLGASYRMLATAAYANALSYVSNLAVEEACFLAQYARETKADPRAELAHRRKLKKQSAAALVGYGAAYTFATRRSGSRYFVHQLSTHPEIVSDGELFVGWGGEGGRGYADFGPMKKEIEQSFDRHCAIAGTKFAGFKWMTNQGHDERRHAIKKYMLNRGVKLVYLWRRNVLRQLISNLANRRTVGLAHPESREDAAKADVDLELPAGGDLIHALKKIERQRRRVRSYYHPEVKETAVFYEDLIAGSPRYNDSWARVVKFLGAAPHAFEPSAADTVIIHQSRPTLASVRNADEVRATLEAACRNQRDREAHAHVAADILVVCDELQREYGAFPEAPPAAGYVAT</sequence>
<feature type="region of interest" description="Disordered" evidence="1">
    <location>
        <begin position="293"/>
        <end position="314"/>
    </location>
</feature>
<dbReference type="PANTHER" id="PTHR32175:SF26">
    <property type="entry name" value="PROTEIN, PUTATIVE, EXPRESSED-RELATED"/>
    <property type="match status" value="1"/>
</dbReference>
<keyword evidence="3" id="KW-1185">Reference proteome</keyword>
<evidence type="ECO:0000256" key="1">
    <source>
        <dbReference type="SAM" id="MobiDB-lite"/>
    </source>
</evidence>
<organism evidence="3">
    <name type="scientific">Aureococcus anophagefferens</name>
    <name type="common">Harmful bloom alga</name>
    <dbReference type="NCBI Taxonomy" id="44056"/>
    <lineage>
        <taxon>Eukaryota</taxon>
        <taxon>Sar</taxon>
        <taxon>Stramenopiles</taxon>
        <taxon>Ochrophyta</taxon>
        <taxon>Pelagophyceae</taxon>
        <taxon>Pelagomonadales</taxon>
        <taxon>Pelagomonadaceae</taxon>
        <taxon>Aureococcus</taxon>
    </lineage>
</organism>
<dbReference type="InterPro" id="IPR052796">
    <property type="entry name" value="Nod_factor_sulfotransferase"/>
</dbReference>
<gene>
    <name evidence="2" type="ORF">AURANDRAFT_63694</name>
</gene>
<dbReference type="RefSeq" id="XP_009036200.1">
    <property type="nucleotide sequence ID" value="XM_009037952.1"/>
</dbReference>
<protein>
    <recommendedName>
        <fullName evidence="4">Sulfotransferase domain-containing protein</fullName>
    </recommendedName>
</protein>
<dbReference type="Proteomes" id="UP000002729">
    <property type="component" value="Unassembled WGS sequence"/>
</dbReference>